<dbReference type="RefSeq" id="WP_231448693.1">
    <property type="nucleotide sequence ID" value="NZ_JAJOMB010000025.1"/>
</dbReference>
<dbReference type="AlphaFoldDB" id="A0A9X1NIX3"/>
<gene>
    <name evidence="2" type="ORF">LR394_33760</name>
</gene>
<protein>
    <submittedName>
        <fullName evidence="2">Maleylpyruvate isomerase N-terminal domain-containing protein</fullName>
    </submittedName>
</protein>
<dbReference type="Proteomes" id="UP001138997">
    <property type="component" value="Unassembled WGS sequence"/>
</dbReference>
<dbReference type="InterPro" id="IPR024344">
    <property type="entry name" value="MDMPI_metal-binding"/>
</dbReference>
<dbReference type="SUPFAM" id="SSF109854">
    <property type="entry name" value="DinB/YfiT-like putative metalloenzymes"/>
    <property type="match status" value="1"/>
</dbReference>
<evidence type="ECO:0000259" key="1">
    <source>
        <dbReference type="Pfam" id="PF11716"/>
    </source>
</evidence>
<organism evidence="2 3">
    <name type="scientific">Kineosporia babensis</name>
    <dbReference type="NCBI Taxonomy" id="499548"/>
    <lineage>
        <taxon>Bacteria</taxon>
        <taxon>Bacillati</taxon>
        <taxon>Actinomycetota</taxon>
        <taxon>Actinomycetes</taxon>
        <taxon>Kineosporiales</taxon>
        <taxon>Kineosporiaceae</taxon>
        <taxon>Kineosporia</taxon>
    </lineage>
</organism>
<dbReference type="EMBL" id="JAJOMB010000025">
    <property type="protein sequence ID" value="MCD5315872.1"/>
    <property type="molecule type" value="Genomic_DNA"/>
</dbReference>
<dbReference type="InterPro" id="IPR034660">
    <property type="entry name" value="DinB/YfiT-like"/>
</dbReference>
<sequence>MTDTVNRYDSAFLEALGPATALLSDPACAERWHSPSKLPKMSVGALACHLSRQVTLANKLLPQPTDLTALEGGADEHYARAAWVTSTSPDDPENERTTDDQLALAGVHKLLERLEQDAAVVREILTTGSATDLVGLPWQGWSLRRDAFLLTRMLEIVVHSDDLAVSLGLDTPQFPEAVFTPVSELILRLAVRRHGQSSVISTLTRRERRREISAF</sequence>
<accession>A0A9X1NIX3</accession>
<reference evidence="2" key="1">
    <citation type="submission" date="2021-11" db="EMBL/GenBank/DDBJ databases">
        <title>Streptomyces corallinus and Kineosporia corallina sp. nov., two new coral-derived marine actinobacteria.</title>
        <authorList>
            <person name="Buangrab K."/>
            <person name="Sutthacheep M."/>
            <person name="Yeemin T."/>
            <person name="Harunari E."/>
            <person name="Igarashi Y."/>
            <person name="Sripreechasak P."/>
            <person name="Kanchanasin P."/>
            <person name="Tanasupawat S."/>
            <person name="Phongsopitanun W."/>
        </authorList>
    </citation>
    <scope>NUCLEOTIDE SEQUENCE</scope>
    <source>
        <strain evidence="2">JCM 31032</strain>
    </source>
</reference>
<dbReference type="GO" id="GO:0016853">
    <property type="term" value="F:isomerase activity"/>
    <property type="evidence" value="ECO:0007669"/>
    <property type="project" value="UniProtKB-KW"/>
</dbReference>
<comment type="caution">
    <text evidence="2">The sequence shown here is derived from an EMBL/GenBank/DDBJ whole genome shotgun (WGS) entry which is preliminary data.</text>
</comment>
<name>A0A9X1NIX3_9ACTN</name>
<dbReference type="Gene3D" id="1.20.120.450">
    <property type="entry name" value="dinb family like domain"/>
    <property type="match status" value="1"/>
</dbReference>
<keyword evidence="2" id="KW-0413">Isomerase</keyword>
<evidence type="ECO:0000313" key="3">
    <source>
        <dbReference type="Proteomes" id="UP001138997"/>
    </source>
</evidence>
<dbReference type="GO" id="GO:0046872">
    <property type="term" value="F:metal ion binding"/>
    <property type="evidence" value="ECO:0007669"/>
    <property type="project" value="InterPro"/>
</dbReference>
<keyword evidence="3" id="KW-1185">Reference proteome</keyword>
<feature type="domain" description="Mycothiol-dependent maleylpyruvate isomerase metal-binding" evidence="1">
    <location>
        <begin position="21"/>
        <end position="164"/>
    </location>
</feature>
<proteinExistence type="predicted"/>
<evidence type="ECO:0000313" key="2">
    <source>
        <dbReference type="EMBL" id="MCD5315872.1"/>
    </source>
</evidence>
<dbReference type="Pfam" id="PF11716">
    <property type="entry name" value="MDMPI_N"/>
    <property type="match status" value="1"/>
</dbReference>